<dbReference type="AlphaFoldDB" id="A0A7J7TMA4"/>
<name>A0A7J7TMA4_RHIFE</name>
<proteinExistence type="predicted"/>
<evidence type="ECO:0000256" key="1">
    <source>
        <dbReference type="SAM" id="MobiDB-lite"/>
    </source>
</evidence>
<dbReference type="Proteomes" id="UP000585614">
    <property type="component" value="Unassembled WGS sequence"/>
</dbReference>
<dbReference type="EMBL" id="JACAGC010000019">
    <property type="protein sequence ID" value="KAF6301868.1"/>
    <property type="molecule type" value="Genomic_DNA"/>
</dbReference>
<sequence length="169" mass="17215">MRSWGPGGGRCGCRVLPVEDTAALAKAGSAGSQPCGSYPACSGVPLKWSRSALSLLSSIHCLAFQSSVEKGVCNGQQPNSQGAHPSAVGSWAARMQPHPSRNGPHVANSAASRCGVMSTVAPAEKPRGAQAIRLAEGVGGRTAVGLGPALPPGNSINRISRIGWEEIRP</sequence>
<comment type="caution">
    <text evidence="2">The sequence shown here is derived from an EMBL/GenBank/DDBJ whole genome shotgun (WGS) entry which is preliminary data.</text>
</comment>
<organism evidence="2 3">
    <name type="scientific">Rhinolophus ferrumequinum</name>
    <name type="common">Greater horseshoe bat</name>
    <dbReference type="NCBI Taxonomy" id="59479"/>
    <lineage>
        <taxon>Eukaryota</taxon>
        <taxon>Metazoa</taxon>
        <taxon>Chordata</taxon>
        <taxon>Craniata</taxon>
        <taxon>Vertebrata</taxon>
        <taxon>Euteleostomi</taxon>
        <taxon>Mammalia</taxon>
        <taxon>Eutheria</taxon>
        <taxon>Laurasiatheria</taxon>
        <taxon>Chiroptera</taxon>
        <taxon>Yinpterochiroptera</taxon>
        <taxon>Rhinolophoidea</taxon>
        <taxon>Rhinolophidae</taxon>
        <taxon>Rhinolophinae</taxon>
        <taxon>Rhinolophus</taxon>
    </lineage>
</organism>
<gene>
    <name evidence="2" type="ORF">mRhiFer1_008777</name>
</gene>
<protein>
    <submittedName>
        <fullName evidence="2">Uncharacterized protein</fullName>
    </submittedName>
</protein>
<feature type="region of interest" description="Disordered" evidence="1">
    <location>
        <begin position="75"/>
        <end position="108"/>
    </location>
</feature>
<reference evidence="2 3" key="1">
    <citation type="journal article" date="2020" name="Nature">
        <title>Six reference-quality genomes reveal evolution of bat adaptations.</title>
        <authorList>
            <person name="Jebb D."/>
            <person name="Huang Z."/>
            <person name="Pippel M."/>
            <person name="Hughes G.M."/>
            <person name="Lavrichenko K."/>
            <person name="Devanna P."/>
            <person name="Winkler S."/>
            <person name="Jermiin L.S."/>
            <person name="Skirmuntt E.C."/>
            <person name="Katzourakis A."/>
            <person name="Burkitt-Gray L."/>
            <person name="Ray D.A."/>
            <person name="Sullivan K.A.M."/>
            <person name="Roscito J.G."/>
            <person name="Kirilenko B.M."/>
            <person name="Davalos L.M."/>
            <person name="Corthals A.P."/>
            <person name="Power M.L."/>
            <person name="Jones G."/>
            <person name="Ransome R.D."/>
            <person name="Dechmann D.K.N."/>
            <person name="Locatelli A.G."/>
            <person name="Puechmaille S.J."/>
            <person name="Fedrigo O."/>
            <person name="Jarvis E.D."/>
            <person name="Hiller M."/>
            <person name="Vernes S.C."/>
            <person name="Myers E.W."/>
            <person name="Teeling E.C."/>
        </authorList>
    </citation>
    <scope>NUCLEOTIDE SEQUENCE [LARGE SCALE GENOMIC DNA]</scope>
    <source>
        <strain evidence="2">MRhiFer1</strain>
        <tissue evidence="2">Lung</tissue>
    </source>
</reference>
<evidence type="ECO:0000313" key="2">
    <source>
        <dbReference type="EMBL" id="KAF6301868.1"/>
    </source>
</evidence>
<accession>A0A7J7TMA4</accession>
<evidence type="ECO:0000313" key="3">
    <source>
        <dbReference type="Proteomes" id="UP000585614"/>
    </source>
</evidence>